<reference evidence="2 3" key="1">
    <citation type="submission" date="2019-02" db="EMBL/GenBank/DDBJ databases">
        <title>Aquabacterium sp. strain KMB7.</title>
        <authorList>
            <person name="Chen W.-M."/>
        </authorList>
    </citation>
    <scope>NUCLEOTIDE SEQUENCE [LARGE SCALE GENOMIC DNA]</scope>
    <source>
        <strain evidence="2 3">KMB7</strain>
    </source>
</reference>
<gene>
    <name evidence="2" type="ORF">EYS42_15185</name>
</gene>
<keyword evidence="3" id="KW-1185">Reference proteome</keyword>
<feature type="signal peptide" evidence="1">
    <location>
        <begin position="1"/>
        <end position="22"/>
    </location>
</feature>
<dbReference type="PROSITE" id="PS51257">
    <property type="entry name" value="PROKAR_LIPOPROTEIN"/>
    <property type="match status" value="1"/>
</dbReference>
<protein>
    <submittedName>
        <fullName evidence="2">Uncharacterized protein</fullName>
    </submittedName>
</protein>
<evidence type="ECO:0000313" key="3">
    <source>
        <dbReference type="Proteomes" id="UP000292120"/>
    </source>
</evidence>
<dbReference type="EMBL" id="SIXI01000007">
    <property type="protein sequence ID" value="TBO28347.1"/>
    <property type="molecule type" value="Genomic_DNA"/>
</dbReference>
<dbReference type="AlphaFoldDB" id="A0A4V6MTQ2"/>
<keyword evidence="1" id="KW-0732">Signal</keyword>
<dbReference type="RefSeq" id="WP_130969044.1">
    <property type="nucleotide sequence ID" value="NZ_SIXI01000007.1"/>
</dbReference>
<dbReference type="OrthoDB" id="9829782at2"/>
<comment type="caution">
    <text evidence="2">The sequence shown here is derived from an EMBL/GenBank/DDBJ whole genome shotgun (WGS) entry which is preliminary data.</text>
</comment>
<name>A0A4V6MTQ2_9BURK</name>
<evidence type="ECO:0000313" key="2">
    <source>
        <dbReference type="EMBL" id="TBO28347.1"/>
    </source>
</evidence>
<organism evidence="2 3">
    <name type="scientific">Aquabacterium lacunae</name>
    <dbReference type="NCBI Taxonomy" id="2528630"/>
    <lineage>
        <taxon>Bacteria</taxon>
        <taxon>Pseudomonadati</taxon>
        <taxon>Pseudomonadota</taxon>
        <taxon>Betaproteobacteria</taxon>
        <taxon>Burkholderiales</taxon>
        <taxon>Aquabacterium</taxon>
    </lineage>
</organism>
<feature type="chain" id="PRO_5020627639" evidence="1">
    <location>
        <begin position="23"/>
        <end position="365"/>
    </location>
</feature>
<sequence length="365" mass="38210">MTRASALCLAVALACAGHAAHAQRTYTVTTLDGAFDKAVQLDPANRAQGNRSRYSLKGPEGQLSPTGGYVARSASWAASTATAQQPVSAFALASQWATLKVSDNGQWLALKDTNNRTFGRSQSGRARALASGQGFSPNYRVWAINNIGDMVGHTGAVNSAYQGAYEALWWQNGVSQVLPVAPGVGGWALDINNLGHIGGAIQILSGTSPNDTQAPLVARAAVWKAGALSWVADPAVFGAPSRVLHINDAGTLVVEGQQDGWTTLFQVSPAGQVQALTQRQTAPYPHDMNAAGVVVGQAGNRAVMWVQGQQIDLAQHLAAKGVSAVASWRLMSVLDINDQGSMVVLYALPGDAFGVERKARFTAVP</sequence>
<accession>A0A4V6MTQ2</accession>
<proteinExistence type="predicted"/>
<dbReference type="Proteomes" id="UP000292120">
    <property type="component" value="Unassembled WGS sequence"/>
</dbReference>
<evidence type="ECO:0000256" key="1">
    <source>
        <dbReference type="SAM" id="SignalP"/>
    </source>
</evidence>